<reference evidence="3" key="1">
    <citation type="submission" date="2014-01" db="EMBL/GenBank/DDBJ databases">
        <title>The Genome Sequence of Anopheles farauti FAR1 (V2).</title>
        <authorList>
            <consortium name="The Broad Institute Genomics Platform"/>
            <person name="Neafsey D.E."/>
            <person name="Besansky N."/>
            <person name="Howell P."/>
            <person name="Walton C."/>
            <person name="Young S.K."/>
            <person name="Zeng Q."/>
            <person name="Gargeya S."/>
            <person name="Fitzgerald M."/>
            <person name="Haas B."/>
            <person name="Abouelleil A."/>
            <person name="Allen A.W."/>
            <person name="Alvarado L."/>
            <person name="Arachchi H.M."/>
            <person name="Berlin A.M."/>
            <person name="Chapman S.B."/>
            <person name="Gainer-Dewar J."/>
            <person name="Goldberg J."/>
            <person name="Griggs A."/>
            <person name="Gujja S."/>
            <person name="Hansen M."/>
            <person name="Howarth C."/>
            <person name="Imamovic A."/>
            <person name="Ireland A."/>
            <person name="Larimer J."/>
            <person name="McCowan C."/>
            <person name="Murphy C."/>
            <person name="Pearson M."/>
            <person name="Poon T.W."/>
            <person name="Priest M."/>
            <person name="Roberts A."/>
            <person name="Saif S."/>
            <person name="Shea T."/>
            <person name="Sisk P."/>
            <person name="Sykes S."/>
            <person name="Wortman J."/>
            <person name="Nusbaum C."/>
            <person name="Birren B."/>
        </authorList>
    </citation>
    <scope>NUCLEOTIDE SEQUENCE [LARGE SCALE GENOMIC DNA]</scope>
    <source>
        <strain evidence="3">FAR1</strain>
    </source>
</reference>
<evidence type="ECO:0000313" key="2">
    <source>
        <dbReference type="EnsemblMetazoa" id="AFAF014475-PA"/>
    </source>
</evidence>
<evidence type="ECO:0000313" key="3">
    <source>
        <dbReference type="Proteomes" id="UP000075886"/>
    </source>
</evidence>
<accession>A0A182QPV3</accession>
<keyword evidence="1" id="KW-0812">Transmembrane</keyword>
<name>A0A182QPV3_9DIPT</name>
<protein>
    <submittedName>
        <fullName evidence="2">Uncharacterized protein</fullName>
    </submittedName>
</protein>
<keyword evidence="1" id="KW-1133">Transmembrane helix</keyword>
<evidence type="ECO:0000256" key="1">
    <source>
        <dbReference type="SAM" id="Phobius"/>
    </source>
</evidence>
<dbReference type="EMBL" id="AXCN02001324">
    <property type="status" value="NOT_ANNOTATED_CDS"/>
    <property type="molecule type" value="Genomic_DNA"/>
</dbReference>
<keyword evidence="1" id="KW-0472">Membrane</keyword>
<dbReference type="EnsemblMetazoa" id="AFAF014475-RA">
    <property type="protein sequence ID" value="AFAF014475-PA"/>
    <property type="gene ID" value="AFAF014475"/>
</dbReference>
<proteinExistence type="predicted"/>
<organism evidence="2 3">
    <name type="scientific">Anopheles farauti</name>
    <dbReference type="NCBI Taxonomy" id="69004"/>
    <lineage>
        <taxon>Eukaryota</taxon>
        <taxon>Metazoa</taxon>
        <taxon>Ecdysozoa</taxon>
        <taxon>Arthropoda</taxon>
        <taxon>Hexapoda</taxon>
        <taxon>Insecta</taxon>
        <taxon>Pterygota</taxon>
        <taxon>Neoptera</taxon>
        <taxon>Endopterygota</taxon>
        <taxon>Diptera</taxon>
        <taxon>Nematocera</taxon>
        <taxon>Culicoidea</taxon>
        <taxon>Culicidae</taxon>
        <taxon>Anophelinae</taxon>
        <taxon>Anopheles</taxon>
    </lineage>
</organism>
<keyword evidence="3" id="KW-1185">Reference proteome</keyword>
<dbReference type="AlphaFoldDB" id="A0A182QPV3"/>
<reference evidence="2" key="2">
    <citation type="submission" date="2020-05" db="UniProtKB">
        <authorList>
            <consortium name="EnsemblMetazoa"/>
        </authorList>
    </citation>
    <scope>IDENTIFICATION</scope>
    <source>
        <strain evidence="2">FAR1</strain>
    </source>
</reference>
<feature type="transmembrane region" description="Helical" evidence="1">
    <location>
        <begin position="25"/>
        <end position="44"/>
    </location>
</feature>
<dbReference type="Proteomes" id="UP000075886">
    <property type="component" value="Unassembled WGS sequence"/>
</dbReference>
<dbReference type="VEuPathDB" id="VectorBase:AFAF014475"/>
<sequence length="567" mass="63012">MSDAKSHVTTGIGIGLAIPRGGGSIVAICVVPVAASVLVAAFRVQLRELFLHTGQLGVFGLCRLALLEELLALVDLLRQPHQPVAEVVLVVLDDLRQYHADRFQTLPGQRQPVRVRHELGEVELGPNLRFERDEPGFDLLEKVGVAGGELDDLVVLTRHQLLLQVPETRHEYWVEPLERLEPFPAEESDPTEIERGHNGEIAVPLLGALIHLRHDQLVQRELHAVAGELAHEVEQVLEPFVLASRLAVDRRDQVVQQLARRLTLEIEVIVAERRFRSTGGDVHEQQLPVVALELLVHLRKLGQQRLLLGLVLLHVPLVPLDLLLHTVHVVALVVLQVQLGVPQPPLAVGEGRFRVDARELPLLAADRATHTPTLRFLFLRILPLNRDRWPLLDPLHLLLQVVLIALRAVRIGELPLQLHQVVGAGQVTLLVPHKLLADVHLLGERDEPVVEVLLVALLDLLHDLQQRPEPVRRLRQRVREAHVLVEVDRGPQIGHDGGDARPDLVVVGRVLSGKVRHLPEVAGEDEIFEAPQDPLVQMVVHLPVVASVFDAAHKLAHIERGHHHLGG</sequence>
<dbReference type="EMBL" id="AXCN02001325">
    <property type="status" value="NOT_ANNOTATED_CDS"/>
    <property type="molecule type" value="Genomic_DNA"/>
</dbReference>